<evidence type="ECO:0000256" key="8">
    <source>
        <dbReference type="ARBA" id="ARBA00022794"/>
    </source>
</evidence>
<evidence type="ECO:0000256" key="11">
    <source>
        <dbReference type="ARBA" id="ARBA00023273"/>
    </source>
</evidence>
<evidence type="ECO:0000256" key="1">
    <source>
        <dbReference type="ARBA" id="ARBA00004114"/>
    </source>
</evidence>
<dbReference type="InterPro" id="IPR023123">
    <property type="entry name" value="Tubulin_C"/>
</dbReference>
<dbReference type="Proteomes" id="UP000682733">
    <property type="component" value="Unassembled WGS sequence"/>
</dbReference>
<evidence type="ECO:0000256" key="13">
    <source>
        <dbReference type="ARBA" id="ARBA00046149"/>
    </source>
</evidence>
<accession>A0A814U891</accession>
<dbReference type="InterPro" id="IPR003008">
    <property type="entry name" value="Tubulin_FtsZ_GTPase"/>
</dbReference>
<evidence type="ECO:0000313" key="19">
    <source>
        <dbReference type="EMBL" id="CAF3977426.1"/>
    </source>
</evidence>
<evidence type="ECO:0000256" key="12">
    <source>
        <dbReference type="ARBA" id="ARBA00030594"/>
    </source>
</evidence>
<comment type="similarity">
    <text evidence="4 14">Belongs to the tubulin family.</text>
</comment>
<dbReference type="AlphaFoldDB" id="A0A814U891"/>
<feature type="domain" description="Tubulin/FtsZ GTPase" evidence="15">
    <location>
        <begin position="55"/>
        <end position="256"/>
    </location>
</feature>
<dbReference type="GO" id="GO:0005814">
    <property type="term" value="C:centriole"/>
    <property type="evidence" value="ECO:0007669"/>
    <property type="project" value="UniProtKB-SubCell"/>
</dbReference>
<dbReference type="InterPro" id="IPR008280">
    <property type="entry name" value="Tub_FtsZ_C"/>
</dbReference>
<evidence type="ECO:0000256" key="9">
    <source>
        <dbReference type="ARBA" id="ARBA00023134"/>
    </source>
</evidence>
<dbReference type="SMART" id="SM00864">
    <property type="entry name" value="Tubulin"/>
    <property type="match status" value="1"/>
</dbReference>
<evidence type="ECO:0000313" key="20">
    <source>
        <dbReference type="Proteomes" id="UP000663829"/>
    </source>
</evidence>
<dbReference type="InterPro" id="IPR036525">
    <property type="entry name" value="Tubulin/FtsZ_GTPase_sf"/>
</dbReference>
<gene>
    <name evidence="17" type="ORF">GPM918_LOCUS22193</name>
    <name evidence="16" type="ORF">OVA965_LOCUS22322</name>
    <name evidence="18" type="ORF">SRO942_LOCUS22181</name>
    <name evidence="19" type="ORF">TMI583_LOCUS23036</name>
</gene>
<comment type="subcellular location">
    <subcellularLocation>
        <location evidence="3">Cell projection</location>
        <location evidence="3">Cilium</location>
    </subcellularLocation>
    <subcellularLocation>
        <location evidence="1">Cytoplasm</location>
        <location evidence="1">Cytoskeleton</location>
        <location evidence="1">Microtubule organizing center</location>
        <location evidence="1">Centrosome</location>
        <location evidence="1">Centriole</location>
    </subcellularLocation>
    <subcellularLocation>
        <location evidence="2">Nucleus</location>
    </subcellularLocation>
</comment>
<keyword evidence="20" id="KW-1185">Reference proteome</keyword>
<dbReference type="SUPFAM" id="SSF52490">
    <property type="entry name" value="Tubulin nucleotide-binding domain-like"/>
    <property type="match status" value="1"/>
</dbReference>
<dbReference type="PRINTS" id="PR01224">
    <property type="entry name" value="DELTATUBULIN"/>
</dbReference>
<dbReference type="InterPro" id="IPR000217">
    <property type="entry name" value="Tubulin"/>
</dbReference>
<comment type="caution">
    <text evidence="17">The sequence shown here is derived from an EMBL/GenBank/DDBJ whole genome shotgun (WGS) entry which is preliminary data.</text>
</comment>
<evidence type="ECO:0000256" key="6">
    <source>
        <dbReference type="ARBA" id="ARBA00022701"/>
    </source>
</evidence>
<comment type="function">
    <text evidence="13">Acts as a positive regulator of hedgehog signaling and regulates ciliary function.</text>
</comment>
<keyword evidence="9 14" id="KW-0342">GTP-binding</keyword>
<dbReference type="GO" id="GO:0005200">
    <property type="term" value="F:structural constituent of cytoskeleton"/>
    <property type="evidence" value="ECO:0007669"/>
    <property type="project" value="InterPro"/>
</dbReference>
<evidence type="ECO:0000256" key="3">
    <source>
        <dbReference type="ARBA" id="ARBA00004138"/>
    </source>
</evidence>
<evidence type="ECO:0000256" key="5">
    <source>
        <dbReference type="ARBA" id="ARBA00014184"/>
    </source>
</evidence>
<evidence type="ECO:0000259" key="15">
    <source>
        <dbReference type="SMART" id="SM00864"/>
    </source>
</evidence>
<dbReference type="GO" id="GO:0005929">
    <property type="term" value="C:cilium"/>
    <property type="evidence" value="ECO:0007669"/>
    <property type="project" value="UniProtKB-SubCell"/>
</dbReference>
<dbReference type="GO" id="GO:0007017">
    <property type="term" value="P:microtubule-based process"/>
    <property type="evidence" value="ECO:0007669"/>
    <property type="project" value="InterPro"/>
</dbReference>
<dbReference type="GO" id="GO:0005634">
    <property type="term" value="C:nucleus"/>
    <property type="evidence" value="ECO:0007669"/>
    <property type="project" value="UniProtKB-SubCell"/>
</dbReference>
<dbReference type="Gene3D" id="3.40.50.1440">
    <property type="entry name" value="Tubulin/FtsZ, GTPase domain"/>
    <property type="match status" value="1"/>
</dbReference>
<dbReference type="GO" id="GO:0005525">
    <property type="term" value="F:GTP binding"/>
    <property type="evidence" value="ECO:0007669"/>
    <property type="project" value="UniProtKB-UniRule"/>
</dbReference>
<dbReference type="EMBL" id="CAJNOQ010007521">
    <property type="protein sequence ID" value="CAF1171175.1"/>
    <property type="molecule type" value="Genomic_DNA"/>
</dbReference>
<dbReference type="OrthoDB" id="10250004at2759"/>
<dbReference type="InterPro" id="IPR017975">
    <property type="entry name" value="Tubulin_CS"/>
</dbReference>
<evidence type="ECO:0000256" key="10">
    <source>
        <dbReference type="ARBA" id="ARBA00023242"/>
    </source>
</evidence>
<evidence type="ECO:0000256" key="2">
    <source>
        <dbReference type="ARBA" id="ARBA00004123"/>
    </source>
</evidence>
<keyword evidence="7 14" id="KW-0547">Nucleotide-binding</keyword>
<keyword evidence="11" id="KW-0966">Cell projection</keyword>
<dbReference type="CDD" id="cd02189">
    <property type="entry name" value="delta_zeta_tubulin-like"/>
    <property type="match status" value="1"/>
</dbReference>
<proteinExistence type="inferred from homology"/>
<dbReference type="EMBL" id="CAJNOK010012546">
    <property type="protein sequence ID" value="CAF1165800.1"/>
    <property type="molecule type" value="Genomic_DNA"/>
</dbReference>
<dbReference type="PRINTS" id="PR01161">
    <property type="entry name" value="TUBULIN"/>
</dbReference>
<dbReference type="GO" id="GO:0030030">
    <property type="term" value="P:cell projection organization"/>
    <property type="evidence" value="ECO:0007669"/>
    <property type="project" value="UniProtKB-KW"/>
</dbReference>
<keyword evidence="6 14" id="KW-0493">Microtubule</keyword>
<dbReference type="InterPro" id="IPR002967">
    <property type="entry name" value="Delta_tubulin"/>
</dbReference>
<keyword evidence="8" id="KW-0970">Cilium biogenesis/degradation</keyword>
<dbReference type="Gene3D" id="1.10.287.600">
    <property type="entry name" value="Helix hairpin bin"/>
    <property type="match status" value="1"/>
</dbReference>
<dbReference type="SUPFAM" id="SSF55307">
    <property type="entry name" value="Tubulin C-terminal domain-like"/>
    <property type="match status" value="1"/>
</dbReference>
<dbReference type="Proteomes" id="UP000677228">
    <property type="component" value="Unassembled WGS sequence"/>
</dbReference>
<name>A0A814U891_9BILA</name>
<evidence type="ECO:0000313" key="17">
    <source>
        <dbReference type="EMBL" id="CAF1171175.1"/>
    </source>
</evidence>
<evidence type="ECO:0000256" key="7">
    <source>
        <dbReference type="ARBA" id="ARBA00022741"/>
    </source>
</evidence>
<reference evidence="17" key="1">
    <citation type="submission" date="2021-02" db="EMBL/GenBank/DDBJ databases">
        <authorList>
            <person name="Nowell W R."/>
        </authorList>
    </citation>
    <scope>NUCLEOTIDE SEQUENCE</scope>
</reference>
<dbReference type="PROSITE" id="PS00227">
    <property type="entry name" value="TUBULIN"/>
    <property type="match status" value="1"/>
</dbReference>
<dbReference type="EMBL" id="CAJOBA010034070">
    <property type="protein sequence ID" value="CAF3977426.1"/>
    <property type="molecule type" value="Genomic_DNA"/>
</dbReference>
<dbReference type="GO" id="GO:0005874">
    <property type="term" value="C:microtubule"/>
    <property type="evidence" value="ECO:0007669"/>
    <property type="project" value="UniProtKB-KW"/>
</dbReference>
<dbReference type="PANTHER" id="PTHR11588">
    <property type="entry name" value="TUBULIN"/>
    <property type="match status" value="1"/>
</dbReference>
<evidence type="ECO:0000256" key="14">
    <source>
        <dbReference type="RuleBase" id="RU000352"/>
    </source>
</evidence>
<sequence length="453" mass="52336">MAQIILQLGQAGNQVGQQIFETIMTDNMSSHLNLPSALSKTDKRFYESYINESLSRYFIQHDDNKNELTARAVVIDTELKVIQQLLTDKSKKWKYSSKCVHEGRLGSGNNWACGYRNGTLSEDNILNALRWQLEQADRVDVILPILSLAGGTGSGLGTYFVECVRDELPRSFILTSVIVPYTSGEVVVQNYNSLLTLSHLYRSNDGIFVFENDILQHYAKKLVAYSGMDRSTNIRDMNLILSRHLCSFLQPILSSTTTSTFSELNQLLECLVPHAFYKLLTIRCVPQLSEQAIDFSSYKWSGLIRSLRQMYLNNSYLDEGLDWTLKPHQTHTKSISNCFLARSSVDVTNLHDEIDKYFQNEHLYTQNVLVFDNLYYKTFSCEKKSYLNYEKFLTLISNCQTPIYSMDKILTKAWQLYSQKAYLHHYMKYDIDEQEFLSSFINVEQIIQSYKQL</sequence>
<evidence type="ECO:0000313" key="16">
    <source>
        <dbReference type="EMBL" id="CAF1165800.1"/>
    </source>
</evidence>
<keyword evidence="10" id="KW-0539">Nucleus</keyword>
<dbReference type="Pfam" id="PF00091">
    <property type="entry name" value="Tubulin"/>
    <property type="match status" value="1"/>
</dbReference>
<dbReference type="EMBL" id="CAJOBC010007516">
    <property type="protein sequence ID" value="CAF3934842.1"/>
    <property type="molecule type" value="Genomic_DNA"/>
</dbReference>
<dbReference type="Proteomes" id="UP000663829">
    <property type="component" value="Unassembled WGS sequence"/>
</dbReference>
<protein>
    <recommendedName>
        <fullName evidence="5">Tubulin delta chain</fullName>
    </recommendedName>
    <alternativeName>
        <fullName evidence="12">Delta-tubulin</fullName>
    </alternativeName>
</protein>
<evidence type="ECO:0000313" key="18">
    <source>
        <dbReference type="EMBL" id="CAF3934842.1"/>
    </source>
</evidence>
<dbReference type="Proteomes" id="UP000681722">
    <property type="component" value="Unassembled WGS sequence"/>
</dbReference>
<evidence type="ECO:0000256" key="4">
    <source>
        <dbReference type="ARBA" id="ARBA00009636"/>
    </source>
</evidence>
<organism evidence="17 20">
    <name type="scientific">Didymodactylos carnosus</name>
    <dbReference type="NCBI Taxonomy" id="1234261"/>
    <lineage>
        <taxon>Eukaryota</taxon>
        <taxon>Metazoa</taxon>
        <taxon>Spiralia</taxon>
        <taxon>Gnathifera</taxon>
        <taxon>Rotifera</taxon>
        <taxon>Eurotatoria</taxon>
        <taxon>Bdelloidea</taxon>
        <taxon>Philodinida</taxon>
        <taxon>Philodinidae</taxon>
        <taxon>Didymodactylos</taxon>
    </lineage>
</organism>